<dbReference type="GO" id="GO:0004497">
    <property type="term" value="F:monooxygenase activity"/>
    <property type="evidence" value="ECO:0007669"/>
    <property type="project" value="UniProtKB-KW"/>
</dbReference>
<evidence type="ECO:0008006" key="12">
    <source>
        <dbReference type="Google" id="ProtNLM"/>
    </source>
</evidence>
<dbReference type="AlphaFoldDB" id="A0AAD4CJ70"/>
<keyword evidence="9" id="KW-0812">Transmembrane</keyword>
<feature type="transmembrane region" description="Helical" evidence="9">
    <location>
        <begin position="18"/>
        <end position="37"/>
    </location>
</feature>
<keyword evidence="3 7" id="KW-0479">Metal-binding</keyword>
<dbReference type="InterPro" id="IPR001128">
    <property type="entry name" value="Cyt_P450"/>
</dbReference>
<proteinExistence type="inferred from homology"/>
<keyword evidence="4 8" id="KW-0560">Oxidoreductase</keyword>
<dbReference type="PROSITE" id="PS00086">
    <property type="entry name" value="CYTOCHROME_P450"/>
    <property type="match status" value="1"/>
</dbReference>
<evidence type="ECO:0000313" key="11">
    <source>
        <dbReference type="Proteomes" id="UP001194746"/>
    </source>
</evidence>
<keyword evidence="9" id="KW-1133">Transmembrane helix</keyword>
<evidence type="ECO:0000256" key="5">
    <source>
        <dbReference type="ARBA" id="ARBA00023004"/>
    </source>
</evidence>
<sequence length="516" mass="58681">MQGRYIDFLTASSDHLETVLWACILGLVASYVVTYVTSPLRKFPGPFFAGWTNLWRMYHVRQGKFEVVVHDLHKKYGPVVRIAPGVVDLDFPELVKTIYNSKGDYKKTGFYKASSAKANGKIIYNLFSECNPEEHARQKRPIAKHYSMAGVLRLEPHIDEMIACLCQRLEEKFFDGLTCDLDQWIRFYTWDVVGKATFSEPIGYLEKGHDFDKTIAISDTAMDYFAIVAQLPILDHFLDKNPVYRIGPPSFGNITTISIQHLMRRLQARAQDNYQCINHDFLEKFIDAKAQYPDVVDDGQIISYLMINMIAGADTTAIAIIAALYYSLKTPGVWKKLQQEIPAQVDSTTIHPFKSINESPYLNAVVREAMRLHPSVALTLERSVPAGGLTLPDGRYIPEGCAVGMNPYIVARNDTVWGDDPEVFNPGRWLRDASQESDTGYQERLRRMDNADLSFGDGSRVCIGKNLALIEIYKVIATLVSRYEVKLVYPDRDWKTHNSFFVRQSGLEVKLSRRCE</sequence>
<dbReference type="GO" id="GO:0005506">
    <property type="term" value="F:iron ion binding"/>
    <property type="evidence" value="ECO:0007669"/>
    <property type="project" value="InterPro"/>
</dbReference>
<comment type="cofactor">
    <cofactor evidence="1 7">
        <name>heme</name>
        <dbReference type="ChEBI" id="CHEBI:30413"/>
    </cofactor>
</comment>
<comment type="caution">
    <text evidence="10">The sequence shown here is derived from an EMBL/GenBank/DDBJ whole genome shotgun (WGS) entry which is preliminary data.</text>
</comment>
<dbReference type="Pfam" id="PF00067">
    <property type="entry name" value="p450"/>
    <property type="match status" value="1"/>
</dbReference>
<evidence type="ECO:0000256" key="4">
    <source>
        <dbReference type="ARBA" id="ARBA00023002"/>
    </source>
</evidence>
<feature type="binding site" description="axial binding residue" evidence="7">
    <location>
        <position position="462"/>
    </location>
    <ligand>
        <name>heme</name>
        <dbReference type="ChEBI" id="CHEBI:30413"/>
    </ligand>
    <ligandPart>
        <name>Fe</name>
        <dbReference type="ChEBI" id="CHEBI:18248"/>
    </ligandPart>
</feature>
<dbReference type="GO" id="GO:0016705">
    <property type="term" value="F:oxidoreductase activity, acting on paired donors, with incorporation or reduction of molecular oxygen"/>
    <property type="evidence" value="ECO:0007669"/>
    <property type="project" value="InterPro"/>
</dbReference>
<dbReference type="Proteomes" id="UP001194746">
    <property type="component" value="Unassembled WGS sequence"/>
</dbReference>
<organism evidence="10 11">
    <name type="scientific">Aspergillus nanangensis</name>
    <dbReference type="NCBI Taxonomy" id="2582783"/>
    <lineage>
        <taxon>Eukaryota</taxon>
        <taxon>Fungi</taxon>
        <taxon>Dikarya</taxon>
        <taxon>Ascomycota</taxon>
        <taxon>Pezizomycotina</taxon>
        <taxon>Eurotiomycetes</taxon>
        <taxon>Eurotiomycetidae</taxon>
        <taxon>Eurotiales</taxon>
        <taxon>Aspergillaceae</taxon>
        <taxon>Aspergillus</taxon>
        <taxon>Aspergillus subgen. Circumdati</taxon>
    </lineage>
</organism>
<dbReference type="PANTHER" id="PTHR24305:SF232">
    <property type="entry name" value="P450, PUTATIVE (EUROFUNG)-RELATED"/>
    <property type="match status" value="1"/>
</dbReference>
<keyword evidence="5 7" id="KW-0408">Iron</keyword>
<keyword evidence="9" id="KW-0472">Membrane</keyword>
<evidence type="ECO:0000313" key="10">
    <source>
        <dbReference type="EMBL" id="KAF9887541.1"/>
    </source>
</evidence>
<dbReference type="PRINTS" id="PR00463">
    <property type="entry name" value="EP450I"/>
</dbReference>
<reference evidence="10" key="2">
    <citation type="submission" date="2020-02" db="EMBL/GenBank/DDBJ databases">
        <authorList>
            <person name="Gilchrist C.L.M."/>
            <person name="Chooi Y.-H."/>
        </authorList>
    </citation>
    <scope>NUCLEOTIDE SEQUENCE</scope>
    <source>
        <strain evidence="10">MST-FP2251</strain>
    </source>
</reference>
<comment type="similarity">
    <text evidence="2 8">Belongs to the cytochrome P450 family.</text>
</comment>
<keyword evidence="7 8" id="KW-0349">Heme</keyword>
<evidence type="ECO:0000256" key="3">
    <source>
        <dbReference type="ARBA" id="ARBA00022723"/>
    </source>
</evidence>
<dbReference type="InterPro" id="IPR002401">
    <property type="entry name" value="Cyt_P450_E_grp-I"/>
</dbReference>
<evidence type="ECO:0000256" key="2">
    <source>
        <dbReference type="ARBA" id="ARBA00010617"/>
    </source>
</evidence>
<name>A0AAD4CJ70_ASPNN</name>
<dbReference type="SUPFAM" id="SSF48264">
    <property type="entry name" value="Cytochrome P450"/>
    <property type="match status" value="1"/>
</dbReference>
<dbReference type="InterPro" id="IPR050121">
    <property type="entry name" value="Cytochrome_P450_monoxygenase"/>
</dbReference>
<protein>
    <recommendedName>
        <fullName evidence="12">Cytochrome P450</fullName>
    </recommendedName>
</protein>
<dbReference type="PANTHER" id="PTHR24305">
    <property type="entry name" value="CYTOCHROME P450"/>
    <property type="match status" value="1"/>
</dbReference>
<dbReference type="InterPro" id="IPR036396">
    <property type="entry name" value="Cyt_P450_sf"/>
</dbReference>
<dbReference type="CDD" id="cd11060">
    <property type="entry name" value="CYP57A1-like"/>
    <property type="match status" value="1"/>
</dbReference>
<evidence type="ECO:0000256" key="8">
    <source>
        <dbReference type="RuleBase" id="RU000461"/>
    </source>
</evidence>
<dbReference type="Gene3D" id="1.10.630.10">
    <property type="entry name" value="Cytochrome P450"/>
    <property type="match status" value="1"/>
</dbReference>
<keyword evidence="11" id="KW-1185">Reference proteome</keyword>
<dbReference type="EMBL" id="VCAU01000060">
    <property type="protein sequence ID" value="KAF9887541.1"/>
    <property type="molecule type" value="Genomic_DNA"/>
</dbReference>
<evidence type="ECO:0000256" key="7">
    <source>
        <dbReference type="PIRSR" id="PIRSR602401-1"/>
    </source>
</evidence>
<evidence type="ECO:0000256" key="1">
    <source>
        <dbReference type="ARBA" id="ARBA00001971"/>
    </source>
</evidence>
<dbReference type="GO" id="GO:0020037">
    <property type="term" value="F:heme binding"/>
    <property type="evidence" value="ECO:0007669"/>
    <property type="project" value="InterPro"/>
</dbReference>
<accession>A0AAD4CJ70</accession>
<dbReference type="InterPro" id="IPR017972">
    <property type="entry name" value="Cyt_P450_CS"/>
</dbReference>
<gene>
    <name evidence="10" type="ORF">FE257_010119</name>
</gene>
<dbReference type="PRINTS" id="PR00385">
    <property type="entry name" value="P450"/>
</dbReference>
<keyword evidence="6 8" id="KW-0503">Monooxygenase</keyword>
<evidence type="ECO:0000256" key="6">
    <source>
        <dbReference type="ARBA" id="ARBA00023033"/>
    </source>
</evidence>
<reference evidence="10" key="1">
    <citation type="journal article" date="2019" name="Beilstein J. Org. Chem.">
        <title>Nanangenines: drimane sesquiterpenoids as the dominant metabolite cohort of a novel Australian fungus, Aspergillus nanangensis.</title>
        <authorList>
            <person name="Lacey H.J."/>
            <person name="Gilchrist C.L.M."/>
            <person name="Crombie A."/>
            <person name="Kalaitzis J.A."/>
            <person name="Vuong D."/>
            <person name="Rutledge P.J."/>
            <person name="Turner P."/>
            <person name="Pitt J.I."/>
            <person name="Lacey E."/>
            <person name="Chooi Y.H."/>
            <person name="Piggott A.M."/>
        </authorList>
    </citation>
    <scope>NUCLEOTIDE SEQUENCE</scope>
    <source>
        <strain evidence="10">MST-FP2251</strain>
    </source>
</reference>
<evidence type="ECO:0000256" key="9">
    <source>
        <dbReference type="SAM" id="Phobius"/>
    </source>
</evidence>